<keyword evidence="1 6" id="KW-0597">Phosphoprotein</keyword>
<protein>
    <submittedName>
        <fullName evidence="10">Response regulator transcription factor</fullName>
    </submittedName>
</protein>
<sequence length="234" mass="25835">MDSRSGRSWRVLLLEDDEALREHVLLPALANYGFDARGVASISGLQEALRQESPDILILDVGLPDGDGFEVAREVRVSHPEIGIVMLTGRGATPDRVLGLALGADAYLPKPVEVDLLAATLRSLVRRLKTPDHVATPPPADRWHMDSDGWCLVSPKGAAIPLTKTERRLVARLLESPGRLVRREHLIEALTTNVFEFDPHRLDALIHRVRRKAEHCGAPLPLSLVHGEGYVFKE</sequence>
<accession>A0ABX7R7Y2</accession>
<dbReference type="PANTHER" id="PTHR48111">
    <property type="entry name" value="REGULATOR OF RPOS"/>
    <property type="match status" value="1"/>
</dbReference>
<dbReference type="Gene3D" id="1.10.10.10">
    <property type="entry name" value="Winged helix-like DNA-binding domain superfamily/Winged helix DNA-binding domain"/>
    <property type="match status" value="1"/>
</dbReference>
<evidence type="ECO:0000256" key="5">
    <source>
        <dbReference type="ARBA" id="ARBA00023163"/>
    </source>
</evidence>
<evidence type="ECO:0000256" key="6">
    <source>
        <dbReference type="PROSITE-ProRule" id="PRU00169"/>
    </source>
</evidence>
<dbReference type="InterPro" id="IPR016032">
    <property type="entry name" value="Sig_transdc_resp-reg_C-effctor"/>
</dbReference>
<keyword evidence="4 7" id="KW-0238">DNA-binding</keyword>
<keyword evidence="2" id="KW-0902">Two-component regulatory system</keyword>
<dbReference type="PROSITE" id="PS51755">
    <property type="entry name" value="OMPR_PHOB"/>
    <property type="match status" value="1"/>
</dbReference>
<dbReference type="Pfam" id="PF00072">
    <property type="entry name" value="Response_reg"/>
    <property type="match status" value="1"/>
</dbReference>
<dbReference type="InterPro" id="IPR001789">
    <property type="entry name" value="Sig_transdc_resp-reg_receiver"/>
</dbReference>
<evidence type="ECO:0000256" key="2">
    <source>
        <dbReference type="ARBA" id="ARBA00023012"/>
    </source>
</evidence>
<keyword evidence="11" id="KW-1185">Reference proteome</keyword>
<evidence type="ECO:0000256" key="3">
    <source>
        <dbReference type="ARBA" id="ARBA00023015"/>
    </source>
</evidence>
<evidence type="ECO:0000256" key="1">
    <source>
        <dbReference type="ARBA" id="ARBA00022553"/>
    </source>
</evidence>
<dbReference type="RefSeq" id="WP_200606678.1">
    <property type="nucleotide sequence ID" value="NZ_CP071517.1"/>
</dbReference>
<evidence type="ECO:0000259" key="8">
    <source>
        <dbReference type="PROSITE" id="PS50110"/>
    </source>
</evidence>
<dbReference type="SUPFAM" id="SSF46894">
    <property type="entry name" value="C-terminal effector domain of the bipartite response regulators"/>
    <property type="match status" value="1"/>
</dbReference>
<evidence type="ECO:0000256" key="4">
    <source>
        <dbReference type="ARBA" id="ARBA00023125"/>
    </source>
</evidence>
<name>A0ABX7R7Y2_9GAMM</name>
<dbReference type="PROSITE" id="PS50110">
    <property type="entry name" value="RESPONSE_REGULATORY"/>
    <property type="match status" value="1"/>
</dbReference>
<dbReference type="CDD" id="cd00383">
    <property type="entry name" value="trans_reg_C"/>
    <property type="match status" value="1"/>
</dbReference>
<dbReference type="InterPro" id="IPR036388">
    <property type="entry name" value="WH-like_DNA-bd_sf"/>
</dbReference>
<gene>
    <name evidence="10" type="ORF">HIV01_009510</name>
</gene>
<evidence type="ECO:0000259" key="9">
    <source>
        <dbReference type="PROSITE" id="PS51755"/>
    </source>
</evidence>
<feature type="DNA-binding region" description="OmpR/PhoB-type" evidence="7">
    <location>
        <begin position="125"/>
        <end position="234"/>
    </location>
</feature>
<keyword evidence="3" id="KW-0805">Transcription regulation</keyword>
<dbReference type="SMART" id="SM00448">
    <property type="entry name" value="REC"/>
    <property type="match status" value="1"/>
</dbReference>
<feature type="modified residue" description="4-aspartylphosphate" evidence="6">
    <location>
        <position position="60"/>
    </location>
</feature>
<dbReference type="SMART" id="SM00862">
    <property type="entry name" value="Trans_reg_C"/>
    <property type="match status" value="1"/>
</dbReference>
<reference evidence="10 11" key="1">
    <citation type="submission" date="2021-02" db="EMBL/GenBank/DDBJ databases">
        <title>Lysobacter arenosi sp. nov., isolated from soil of gangwondo yeongwol, south Korea.</title>
        <authorList>
            <person name="Kim K.R."/>
            <person name="Kim K.H."/>
            <person name="Jeon C.O."/>
        </authorList>
    </citation>
    <scope>NUCLEOTIDE SEQUENCE [LARGE SCALE GENOMIC DNA]</scope>
    <source>
        <strain evidence="10 11">R7</strain>
    </source>
</reference>
<dbReference type="Gene3D" id="3.40.50.2300">
    <property type="match status" value="1"/>
</dbReference>
<dbReference type="Pfam" id="PF00486">
    <property type="entry name" value="Trans_reg_C"/>
    <property type="match status" value="1"/>
</dbReference>
<evidence type="ECO:0000256" key="7">
    <source>
        <dbReference type="PROSITE-ProRule" id="PRU01091"/>
    </source>
</evidence>
<proteinExistence type="predicted"/>
<organism evidence="10 11">
    <name type="scientific">Lysobacter arenosi</name>
    <dbReference type="NCBI Taxonomy" id="2795387"/>
    <lineage>
        <taxon>Bacteria</taxon>
        <taxon>Pseudomonadati</taxon>
        <taxon>Pseudomonadota</taxon>
        <taxon>Gammaproteobacteria</taxon>
        <taxon>Lysobacterales</taxon>
        <taxon>Lysobacteraceae</taxon>
        <taxon>Lysobacter</taxon>
    </lineage>
</organism>
<dbReference type="SUPFAM" id="SSF52172">
    <property type="entry name" value="CheY-like"/>
    <property type="match status" value="1"/>
</dbReference>
<dbReference type="PANTHER" id="PTHR48111:SF1">
    <property type="entry name" value="TWO-COMPONENT RESPONSE REGULATOR ORR33"/>
    <property type="match status" value="1"/>
</dbReference>
<dbReference type="InterPro" id="IPR011006">
    <property type="entry name" value="CheY-like_superfamily"/>
</dbReference>
<dbReference type="InterPro" id="IPR039420">
    <property type="entry name" value="WalR-like"/>
</dbReference>
<evidence type="ECO:0000313" key="11">
    <source>
        <dbReference type="Proteomes" id="UP000663400"/>
    </source>
</evidence>
<dbReference type="EMBL" id="CP071517">
    <property type="protein sequence ID" value="QSX73502.1"/>
    <property type="molecule type" value="Genomic_DNA"/>
</dbReference>
<dbReference type="Proteomes" id="UP000663400">
    <property type="component" value="Chromosome"/>
</dbReference>
<dbReference type="InterPro" id="IPR001867">
    <property type="entry name" value="OmpR/PhoB-type_DNA-bd"/>
</dbReference>
<keyword evidence="5" id="KW-0804">Transcription</keyword>
<feature type="domain" description="OmpR/PhoB-type" evidence="9">
    <location>
        <begin position="125"/>
        <end position="234"/>
    </location>
</feature>
<feature type="domain" description="Response regulatory" evidence="8">
    <location>
        <begin position="10"/>
        <end position="125"/>
    </location>
</feature>
<dbReference type="CDD" id="cd17574">
    <property type="entry name" value="REC_OmpR"/>
    <property type="match status" value="1"/>
</dbReference>
<evidence type="ECO:0000313" key="10">
    <source>
        <dbReference type="EMBL" id="QSX73502.1"/>
    </source>
</evidence>